<protein>
    <submittedName>
        <fullName evidence="2">Uncharacterized protein</fullName>
    </submittedName>
</protein>
<reference evidence="2 3" key="1">
    <citation type="submission" date="2017-03" db="EMBL/GenBank/DDBJ databases">
        <title>An alternative strategy for trypanosome survival in the mammalian bloodstream revealed through genome and transcriptome analysis of the ubiquitous bovine parasite Trypanosoma (Megatrypanum) theileri.</title>
        <authorList>
            <person name="Kelly S."/>
            <person name="Ivens A."/>
            <person name="Mott A."/>
            <person name="O'Neill E."/>
            <person name="Emms D."/>
            <person name="Macleod O."/>
            <person name="Voorheis P."/>
            <person name="Matthews J."/>
            <person name="Matthews K."/>
            <person name="Carrington M."/>
        </authorList>
    </citation>
    <scope>NUCLEOTIDE SEQUENCE [LARGE SCALE GENOMIC DNA]</scope>
    <source>
        <strain evidence="2">Edinburgh</strain>
    </source>
</reference>
<name>A0A1X0NES1_9TRYP</name>
<dbReference type="VEuPathDB" id="TriTrypDB:TM35_001041040"/>
<dbReference type="RefSeq" id="XP_028877064.1">
    <property type="nucleotide sequence ID" value="XM_029031642.1"/>
</dbReference>
<sequence>MECKKAPNNTVKGINCEEWDEFKPKPPIQPNHTDNLANPTRESGVESTRVEPVRVSKPPASDSPRETSDREGSSTDVASSVNPLQEAGNAESTTGTGAIPTQSPPQDSAAAQQSNNEESTTGNSTSGAATSVSGKTETEETTSTTPQSPEDTVSDAPTTTSSPAPVPNAEISSIASTVQNNKASGDSSISPVWMRTAAPLLIVAVLFSVTVC</sequence>
<feature type="compositionally biased region" description="Polar residues" evidence="1">
    <location>
        <begin position="74"/>
        <end position="83"/>
    </location>
</feature>
<feature type="compositionally biased region" description="Low complexity" evidence="1">
    <location>
        <begin position="100"/>
        <end position="163"/>
    </location>
</feature>
<gene>
    <name evidence="2" type="ORF">TM35_001041040</name>
</gene>
<dbReference type="GeneID" id="39991422"/>
<accession>A0A1X0NES1</accession>
<feature type="compositionally biased region" description="Basic and acidic residues" evidence="1">
    <location>
        <begin position="63"/>
        <end position="73"/>
    </location>
</feature>
<comment type="caution">
    <text evidence="2">The sequence shown here is derived from an EMBL/GenBank/DDBJ whole genome shotgun (WGS) entry which is preliminary data.</text>
</comment>
<proteinExistence type="predicted"/>
<organism evidence="2 3">
    <name type="scientific">Trypanosoma theileri</name>
    <dbReference type="NCBI Taxonomy" id="67003"/>
    <lineage>
        <taxon>Eukaryota</taxon>
        <taxon>Discoba</taxon>
        <taxon>Euglenozoa</taxon>
        <taxon>Kinetoplastea</taxon>
        <taxon>Metakinetoplastina</taxon>
        <taxon>Trypanosomatida</taxon>
        <taxon>Trypanosomatidae</taxon>
        <taxon>Trypanosoma</taxon>
    </lineage>
</organism>
<evidence type="ECO:0000256" key="1">
    <source>
        <dbReference type="SAM" id="MobiDB-lite"/>
    </source>
</evidence>
<feature type="compositionally biased region" description="Polar residues" evidence="1">
    <location>
        <begin position="30"/>
        <end position="41"/>
    </location>
</feature>
<evidence type="ECO:0000313" key="2">
    <source>
        <dbReference type="EMBL" id="ORC81920.1"/>
    </source>
</evidence>
<keyword evidence="3" id="KW-1185">Reference proteome</keyword>
<dbReference type="AlphaFoldDB" id="A0A1X0NES1"/>
<dbReference type="EMBL" id="NBCO01000104">
    <property type="protein sequence ID" value="ORC81920.1"/>
    <property type="molecule type" value="Genomic_DNA"/>
</dbReference>
<dbReference type="Proteomes" id="UP000192257">
    <property type="component" value="Unassembled WGS sequence"/>
</dbReference>
<feature type="region of interest" description="Disordered" evidence="1">
    <location>
        <begin position="1"/>
        <end position="189"/>
    </location>
</feature>
<feature type="compositionally biased region" description="Polar residues" evidence="1">
    <location>
        <begin position="170"/>
        <end position="189"/>
    </location>
</feature>
<evidence type="ECO:0000313" key="3">
    <source>
        <dbReference type="Proteomes" id="UP000192257"/>
    </source>
</evidence>